<dbReference type="GO" id="GO:0000155">
    <property type="term" value="F:phosphorelay sensor kinase activity"/>
    <property type="evidence" value="ECO:0007669"/>
    <property type="project" value="InterPro"/>
</dbReference>
<sequence>MSASTAHVHPYNASAAREEIVTSVRQALHQDGRGPAVRPEIVDELAVHACAVLADVIAAVEGGGPLDVIPPGGGGWPRPGMDWAQLLRMGTTLFEVLLPIALRELAPPDDAAVTRISVLLHQGITARVVRDPLVRPLPPSDLVLASRRDERRRMTRELHDQVLHGMGLALQSLDLHRYHAETSPALARDKVDRAIGLLRQVMSTLQQFSVELRRSVEPGGLERALRSYLAVHVEPSVDVVIRTRGDLTSLPAEVGEEVYLIVREAVRNAVCHASPSRLHVAVEVGGGTVRATVTDDGVGFDPGVSPAGGGLSSMQERAMLLRGQFTWSSVPGVGTRVELRIPLAGGDQ</sequence>
<proteinExistence type="predicted"/>
<name>A0A1G6U762_9ACTN</name>
<dbReference type="Pfam" id="PF07730">
    <property type="entry name" value="HisKA_3"/>
    <property type="match status" value="1"/>
</dbReference>
<protein>
    <submittedName>
        <fullName evidence="5">Histidine kinase-like ATPase domain-containing protein</fullName>
    </submittedName>
</protein>
<dbReference type="InterPro" id="IPR003594">
    <property type="entry name" value="HATPase_dom"/>
</dbReference>
<evidence type="ECO:0000256" key="2">
    <source>
        <dbReference type="ARBA" id="ARBA00022777"/>
    </source>
</evidence>
<evidence type="ECO:0000256" key="3">
    <source>
        <dbReference type="ARBA" id="ARBA00023012"/>
    </source>
</evidence>
<feature type="domain" description="Histidine kinase/HSP90-like ATPase" evidence="4">
    <location>
        <begin position="253"/>
        <end position="345"/>
    </location>
</feature>
<reference evidence="6" key="1">
    <citation type="submission" date="2016-10" db="EMBL/GenBank/DDBJ databases">
        <authorList>
            <person name="Varghese N."/>
            <person name="Submissions S."/>
        </authorList>
    </citation>
    <scope>NUCLEOTIDE SEQUENCE [LARGE SCALE GENOMIC DNA]</scope>
    <source>
        <strain evidence="6">CGMCC 4.3504</strain>
    </source>
</reference>
<dbReference type="GO" id="GO:0016020">
    <property type="term" value="C:membrane"/>
    <property type="evidence" value="ECO:0007669"/>
    <property type="project" value="InterPro"/>
</dbReference>
<keyword evidence="6" id="KW-1185">Reference proteome</keyword>
<dbReference type="CDD" id="cd16917">
    <property type="entry name" value="HATPase_UhpB-NarQ-NarX-like"/>
    <property type="match status" value="1"/>
</dbReference>
<evidence type="ECO:0000313" key="6">
    <source>
        <dbReference type="Proteomes" id="UP000182100"/>
    </source>
</evidence>
<evidence type="ECO:0000313" key="5">
    <source>
        <dbReference type="EMBL" id="SDD37131.1"/>
    </source>
</evidence>
<keyword evidence="2 5" id="KW-0418">Kinase</keyword>
<dbReference type="STRING" id="67344.SAMN05216505_10750"/>
<dbReference type="Gene3D" id="3.30.565.10">
    <property type="entry name" value="Histidine kinase-like ATPase, C-terminal domain"/>
    <property type="match status" value="1"/>
</dbReference>
<gene>
    <name evidence="5" type="ORF">SAMN05216505_10750</name>
</gene>
<dbReference type="InterPro" id="IPR011712">
    <property type="entry name" value="Sig_transdc_His_kin_sub3_dim/P"/>
</dbReference>
<organism evidence="5 6">
    <name type="scientific">Streptomyces prasinopilosus</name>
    <dbReference type="NCBI Taxonomy" id="67344"/>
    <lineage>
        <taxon>Bacteria</taxon>
        <taxon>Bacillati</taxon>
        <taxon>Actinomycetota</taxon>
        <taxon>Actinomycetes</taxon>
        <taxon>Kitasatosporales</taxon>
        <taxon>Streptomycetaceae</taxon>
        <taxon>Streptomyces</taxon>
    </lineage>
</organism>
<dbReference type="InterPro" id="IPR050482">
    <property type="entry name" value="Sensor_HK_TwoCompSys"/>
</dbReference>
<dbReference type="Gene3D" id="1.20.5.1930">
    <property type="match status" value="1"/>
</dbReference>
<evidence type="ECO:0000256" key="1">
    <source>
        <dbReference type="ARBA" id="ARBA00022679"/>
    </source>
</evidence>
<dbReference type="Pfam" id="PF02518">
    <property type="entry name" value="HATPase_c"/>
    <property type="match status" value="1"/>
</dbReference>
<dbReference type="AlphaFoldDB" id="A0A1G6U762"/>
<dbReference type="PANTHER" id="PTHR24421">
    <property type="entry name" value="NITRATE/NITRITE SENSOR PROTEIN NARX-RELATED"/>
    <property type="match status" value="1"/>
</dbReference>
<dbReference type="Proteomes" id="UP000182100">
    <property type="component" value="Unassembled WGS sequence"/>
</dbReference>
<keyword evidence="3" id="KW-0902">Two-component regulatory system</keyword>
<dbReference type="SUPFAM" id="SSF55874">
    <property type="entry name" value="ATPase domain of HSP90 chaperone/DNA topoisomerase II/histidine kinase"/>
    <property type="match status" value="1"/>
</dbReference>
<dbReference type="RefSeq" id="WP_055571004.1">
    <property type="nucleotide sequence ID" value="NZ_FMZK01000007.1"/>
</dbReference>
<evidence type="ECO:0000259" key="4">
    <source>
        <dbReference type="SMART" id="SM00387"/>
    </source>
</evidence>
<dbReference type="SMART" id="SM00387">
    <property type="entry name" value="HATPase_c"/>
    <property type="match status" value="1"/>
</dbReference>
<dbReference type="InterPro" id="IPR036890">
    <property type="entry name" value="HATPase_C_sf"/>
</dbReference>
<dbReference type="GO" id="GO:0046983">
    <property type="term" value="F:protein dimerization activity"/>
    <property type="evidence" value="ECO:0007669"/>
    <property type="project" value="InterPro"/>
</dbReference>
<accession>A0A1G6U762</accession>
<keyword evidence="1" id="KW-0808">Transferase</keyword>
<dbReference type="EMBL" id="FMZK01000007">
    <property type="protein sequence ID" value="SDD37131.1"/>
    <property type="molecule type" value="Genomic_DNA"/>
</dbReference>